<dbReference type="Proteomes" id="UP001159427">
    <property type="component" value="Unassembled WGS sequence"/>
</dbReference>
<evidence type="ECO:0000313" key="3">
    <source>
        <dbReference type="EMBL" id="CAH3196738.1"/>
    </source>
</evidence>
<reference evidence="3 4" key="1">
    <citation type="submission" date="2022-05" db="EMBL/GenBank/DDBJ databases">
        <authorList>
            <consortium name="Genoscope - CEA"/>
            <person name="William W."/>
        </authorList>
    </citation>
    <scope>NUCLEOTIDE SEQUENCE [LARGE SCALE GENOMIC DNA]</scope>
</reference>
<evidence type="ECO:0000256" key="1">
    <source>
        <dbReference type="SAM" id="MobiDB-lite"/>
    </source>
</evidence>
<dbReference type="EMBL" id="CALNXI010004966">
    <property type="protein sequence ID" value="CAH3196738.1"/>
    <property type="molecule type" value="Genomic_DNA"/>
</dbReference>
<dbReference type="CDD" id="cd05992">
    <property type="entry name" value="PB1"/>
    <property type="match status" value="1"/>
</dbReference>
<feature type="region of interest" description="Disordered" evidence="1">
    <location>
        <begin position="132"/>
        <end position="162"/>
    </location>
</feature>
<feature type="domain" description="PB1" evidence="2">
    <location>
        <begin position="2"/>
        <end position="89"/>
    </location>
</feature>
<comment type="caution">
    <text evidence="3">The sequence shown here is derived from an EMBL/GenBank/DDBJ whole genome shotgun (WGS) entry which is preliminary data.</text>
</comment>
<protein>
    <recommendedName>
        <fullName evidence="2">PB1 domain-containing protein</fullName>
    </recommendedName>
</protein>
<evidence type="ECO:0000259" key="2">
    <source>
        <dbReference type="PROSITE" id="PS51745"/>
    </source>
</evidence>
<dbReference type="PROSITE" id="PS51745">
    <property type="entry name" value="PB1"/>
    <property type="match status" value="1"/>
</dbReference>
<dbReference type="Gene3D" id="3.10.20.90">
    <property type="entry name" value="Phosphatidylinositol 3-kinase Catalytic Subunit, Chain A, domain 1"/>
    <property type="match status" value="1"/>
</dbReference>
<sequence length="162" mass="18150">MAFQVKVEYGGKRFATFLLENVSYDGLVSSIRKNCSSLAHLDEDKIRLRYRDEDGDMVNVCQADLFAFSEMLRTSKEVKNYKKIFIQANEIDSPCPRKMKRVDSGVENPSTGDELSCLEPKQLSFYAPTFPSASCTEDARASPTSAPNDQQGCSPLDSKQQE</sequence>
<dbReference type="Pfam" id="PF00564">
    <property type="entry name" value="PB1"/>
    <property type="match status" value="1"/>
</dbReference>
<dbReference type="InterPro" id="IPR000270">
    <property type="entry name" value="PB1_dom"/>
</dbReference>
<accession>A0ABN8T0H0</accession>
<gene>
    <name evidence="3" type="ORF">PEVE_00033379</name>
</gene>
<dbReference type="InterPro" id="IPR053793">
    <property type="entry name" value="PB1-like"/>
</dbReference>
<dbReference type="SUPFAM" id="SSF54277">
    <property type="entry name" value="CAD &amp; PB1 domains"/>
    <property type="match status" value="1"/>
</dbReference>
<feature type="non-terminal residue" evidence="3">
    <location>
        <position position="162"/>
    </location>
</feature>
<name>A0ABN8T0H0_9CNID</name>
<organism evidence="3 4">
    <name type="scientific">Porites evermanni</name>
    <dbReference type="NCBI Taxonomy" id="104178"/>
    <lineage>
        <taxon>Eukaryota</taxon>
        <taxon>Metazoa</taxon>
        <taxon>Cnidaria</taxon>
        <taxon>Anthozoa</taxon>
        <taxon>Hexacorallia</taxon>
        <taxon>Scleractinia</taxon>
        <taxon>Fungiina</taxon>
        <taxon>Poritidae</taxon>
        <taxon>Porites</taxon>
    </lineage>
</organism>
<proteinExistence type="predicted"/>
<keyword evidence="4" id="KW-1185">Reference proteome</keyword>
<evidence type="ECO:0000313" key="4">
    <source>
        <dbReference type="Proteomes" id="UP001159427"/>
    </source>
</evidence>
<feature type="compositionally biased region" description="Polar residues" evidence="1">
    <location>
        <begin position="142"/>
        <end position="153"/>
    </location>
</feature>